<name>A0ABX6EZC8_KLUMA</name>
<dbReference type="InterPro" id="IPR007902">
    <property type="entry name" value="Chl4/mis15/CENP-N"/>
</dbReference>
<organism evidence="1 2">
    <name type="scientific">Kluyveromyces marxianus</name>
    <name type="common">Yeast</name>
    <name type="synonym">Candida kefyr</name>
    <dbReference type="NCBI Taxonomy" id="4911"/>
    <lineage>
        <taxon>Eukaryota</taxon>
        <taxon>Fungi</taxon>
        <taxon>Dikarya</taxon>
        <taxon>Ascomycota</taxon>
        <taxon>Saccharomycotina</taxon>
        <taxon>Saccharomycetes</taxon>
        <taxon>Saccharomycetales</taxon>
        <taxon>Saccharomycetaceae</taxon>
        <taxon>Kluyveromyces</taxon>
    </lineage>
</organism>
<dbReference type="EMBL" id="CP015059">
    <property type="protein sequence ID" value="QGN17166.1"/>
    <property type="molecule type" value="Genomic_DNA"/>
</dbReference>
<dbReference type="Gene3D" id="3.10.20.720">
    <property type="match status" value="1"/>
</dbReference>
<sequence>MRSRVTSIAHSAKNKLARLGEETMVELLRHWLITYPIEDSKLISDNLPSLIGKNGIRNIAKMAVTRWWPELKEEQVAQLDIWSVIAGTSSTQWVASKCIDNDGNDHLLAVDISDFVTKMRKSFKRLYDLNIHIEEDQYSTMHIARIQLHETHSEVITNTHRQFYLAIPSGHSILFHSAQNDTHSHLILQAFMSMHSPPIILQRIKRKPTTSLNELYISLGLPAVNTTGFGIWSIYSSNELIEPSPLEDPRLHPLNEVQLQQSTQVGSKEQDIKKWQQAAMLKFKGSIKGVKSRKEYDIKRRRSLIYGDDDSKISQMEEVTKYDSLLPVKRVAFNYQSDNGINIQINLSGKDVFGGMHELCDKGYIDPNKVPDWLCGDYGDKSGTIKNGEFVPNQAAGLI</sequence>
<evidence type="ECO:0000313" key="2">
    <source>
        <dbReference type="Proteomes" id="UP000422736"/>
    </source>
</evidence>
<proteinExistence type="predicted"/>
<dbReference type="Pfam" id="PF05238">
    <property type="entry name" value="CENP-N"/>
    <property type="match status" value="1"/>
</dbReference>
<keyword evidence="2" id="KW-1185">Reference proteome</keyword>
<reference evidence="1 2" key="1">
    <citation type="submission" date="2016-03" db="EMBL/GenBank/DDBJ databases">
        <title>How can Kluyveromyces marxianus grow so fast - potential evolutionary course in Saccharomyces Complex revealed by comparative genomics.</title>
        <authorList>
            <person name="Mo W."/>
            <person name="Lu W."/>
            <person name="Yang X."/>
            <person name="Qi J."/>
            <person name="Lv H."/>
        </authorList>
    </citation>
    <scope>NUCLEOTIDE SEQUENCE [LARGE SCALE GENOMIC DNA]</scope>
    <source>
        <strain evidence="1 2">FIM1</strain>
    </source>
</reference>
<evidence type="ECO:0000313" key="1">
    <source>
        <dbReference type="EMBL" id="QGN17166.1"/>
    </source>
</evidence>
<dbReference type="Proteomes" id="UP000422736">
    <property type="component" value="Chromosome 6"/>
</dbReference>
<protein>
    <submittedName>
        <fullName evidence="1">Protein CHL4</fullName>
    </submittedName>
</protein>
<gene>
    <name evidence="1" type="primary">CHL4</name>
    <name evidence="1" type="ORF">FIM1_3897</name>
</gene>
<accession>A0ABX6EZC8</accession>